<accession>A0ABU1JR15</accession>
<dbReference type="Proteomes" id="UP001262410">
    <property type="component" value="Unassembled WGS sequence"/>
</dbReference>
<dbReference type="EMBL" id="JAVDPW010000004">
    <property type="protein sequence ID" value="MDR6289984.1"/>
    <property type="molecule type" value="Genomic_DNA"/>
</dbReference>
<keyword evidence="1" id="KW-0472">Membrane</keyword>
<feature type="transmembrane region" description="Helical" evidence="1">
    <location>
        <begin position="378"/>
        <end position="400"/>
    </location>
</feature>
<feature type="transmembrane region" description="Helical" evidence="1">
    <location>
        <begin position="132"/>
        <end position="154"/>
    </location>
</feature>
<organism evidence="2 3">
    <name type="scientific">Inquilinus ginsengisoli</name>
    <dbReference type="NCBI Taxonomy" id="363840"/>
    <lineage>
        <taxon>Bacteria</taxon>
        <taxon>Pseudomonadati</taxon>
        <taxon>Pseudomonadota</taxon>
        <taxon>Alphaproteobacteria</taxon>
        <taxon>Rhodospirillales</taxon>
        <taxon>Rhodospirillaceae</taxon>
        <taxon>Inquilinus</taxon>
    </lineage>
</organism>
<feature type="transmembrane region" description="Helical" evidence="1">
    <location>
        <begin position="211"/>
        <end position="232"/>
    </location>
</feature>
<keyword evidence="1" id="KW-1133">Transmembrane helix</keyword>
<keyword evidence="1" id="KW-0812">Transmembrane</keyword>
<comment type="caution">
    <text evidence="2">The sequence shown here is derived from an EMBL/GenBank/DDBJ whole genome shotgun (WGS) entry which is preliminary data.</text>
</comment>
<gene>
    <name evidence="2" type="ORF">E9232_002505</name>
</gene>
<feature type="transmembrane region" description="Helical" evidence="1">
    <location>
        <begin position="89"/>
        <end position="112"/>
    </location>
</feature>
<feature type="transmembrane region" description="Helical" evidence="1">
    <location>
        <begin position="175"/>
        <end position="199"/>
    </location>
</feature>
<protein>
    <recommendedName>
        <fullName evidence="4">Oligosaccharide repeat unit polymerase</fullName>
    </recommendedName>
</protein>
<evidence type="ECO:0008006" key="4">
    <source>
        <dbReference type="Google" id="ProtNLM"/>
    </source>
</evidence>
<reference evidence="2 3" key="1">
    <citation type="submission" date="2023-07" db="EMBL/GenBank/DDBJ databases">
        <title>Sorghum-associated microbial communities from plants grown in Nebraska, USA.</title>
        <authorList>
            <person name="Schachtman D."/>
        </authorList>
    </citation>
    <scope>NUCLEOTIDE SEQUENCE [LARGE SCALE GENOMIC DNA]</scope>
    <source>
        <strain evidence="2 3">584</strain>
    </source>
</reference>
<dbReference type="RefSeq" id="WP_309794377.1">
    <property type="nucleotide sequence ID" value="NZ_JAVDPW010000004.1"/>
</dbReference>
<feature type="transmembrane region" description="Helical" evidence="1">
    <location>
        <begin position="406"/>
        <end position="422"/>
    </location>
</feature>
<feature type="transmembrane region" description="Helical" evidence="1">
    <location>
        <begin position="21"/>
        <end position="42"/>
    </location>
</feature>
<evidence type="ECO:0000256" key="1">
    <source>
        <dbReference type="SAM" id="Phobius"/>
    </source>
</evidence>
<sequence length="443" mass="49188">MTNISQQAQFSLINPRSFTPIRTILLMGALWAVILALAPISIYRSDQLYPYLLLGISFAALLAGLALFEPRSVPTITMDPEERRRMLRSLYRIAFILGALGILMRLGDWILLRGLQIDMDFLENREKIESAGSSAMSMASTLLVPFSLTPYIIYAVARRNGDKVGKAWQSLGLALLWPALTIIIGSRSMMMMSLGMLFIARMTIFPRTSKLIVWTCVIGGLVLVYLGGLIFLERLTQVGLKPEGVMKLSSFTKLAPVTSEYYRLTASASEVWRNTIFIFTTFSQYYVHGVPEFVYQIEHYSGADQWGAYTFNVFGRASAALWGVPYDPSVLNLPPRLGVYTTLFGPFYIDFGPLVPISGFLLGAAISWTRRCVLRGDIGALSLYIAFTMQIIMCVAINGILAAYGIFYTSAFAAFWLGSVMLRRRPRRSLAATGPRPAYAAPG</sequence>
<name>A0ABU1JR15_9PROT</name>
<evidence type="ECO:0000313" key="2">
    <source>
        <dbReference type="EMBL" id="MDR6289984.1"/>
    </source>
</evidence>
<proteinExistence type="predicted"/>
<feature type="transmembrane region" description="Helical" evidence="1">
    <location>
        <begin position="48"/>
        <end position="68"/>
    </location>
</feature>
<evidence type="ECO:0000313" key="3">
    <source>
        <dbReference type="Proteomes" id="UP001262410"/>
    </source>
</evidence>
<keyword evidence="3" id="KW-1185">Reference proteome</keyword>